<dbReference type="EMBL" id="QGSV01000109">
    <property type="protein sequence ID" value="PWU50444.1"/>
    <property type="molecule type" value="Genomic_DNA"/>
</dbReference>
<evidence type="ECO:0000256" key="1">
    <source>
        <dbReference type="SAM" id="MobiDB-lite"/>
    </source>
</evidence>
<gene>
    <name evidence="2" type="ORF">DLJ46_07245</name>
</gene>
<protein>
    <submittedName>
        <fullName evidence="2">Uncharacterized protein</fullName>
    </submittedName>
</protein>
<dbReference type="OrthoDB" id="3405758at2"/>
<dbReference type="RefSeq" id="WP_109943887.1">
    <property type="nucleotide sequence ID" value="NZ_QGSU01000455.1"/>
</dbReference>
<name>A0A317KFN4_9ACTN</name>
<keyword evidence="3" id="KW-1185">Reference proteome</keyword>
<comment type="caution">
    <text evidence="2">The sequence shown here is derived from an EMBL/GenBank/DDBJ whole genome shotgun (WGS) entry which is preliminary data.</text>
</comment>
<accession>A0A317KFN4</accession>
<evidence type="ECO:0000313" key="3">
    <source>
        <dbReference type="Proteomes" id="UP000245683"/>
    </source>
</evidence>
<feature type="region of interest" description="Disordered" evidence="1">
    <location>
        <begin position="50"/>
        <end position="69"/>
    </location>
</feature>
<organism evidence="2 3">
    <name type="scientific">Micromonospora globispora</name>
    <dbReference type="NCBI Taxonomy" id="1450148"/>
    <lineage>
        <taxon>Bacteria</taxon>
        <taxon>Bacillati</taxon>
        <taxon>Actinomycetota</taxon>
        <taxon>Actinomycetes</taxon>
        <taxon>Micromonosporales</taxon>
        <taxon>Micromonosporaceae</taxon>
        <taxon>Micromonospora</taxon>
    </lineage>
</organism>
<evidence type="ECO:0000313" key="2">
    <source>
        <dbReference type="EMBL" id="PWU50444.1"/>
    </source>
</evidence>
<dbReference type="AlphaFoldDB" id="A0A317KFN4"/>
<dbReference type="Proteomes" id="UP000245683">
    <property type="component" value="Unassembled WGS sequence"/>
</dbReference>
<sequence>MAEVPKKVAQQTEDKLEQVAANVRGKFEELTKPRFTDKIKDGRFLDQVDHGIDRARADEKRKEQGGSVE</sequence>
<reference evidence="3" key="1">
    <citation type="submission" date="2018-05" db="EMBL/GenBank/DDBJ databases">
        <title>Micromonospora globispora sp. nov. and Micromonospora rugosa sp. nov., isolated from marine sediment.</title>
        <authorList>
            <person name="Carro L."/>
            <person name="Aysel V."/>
            <person name="Cetin D."/>
            <person name="Igual J.M."/>
            <person name="Klenk H.-P."/>
            <person name="Trujillo M.E."/>
            <person name="Sahin N."/>
        </authorList>
    </citation>
    <scope>NUCLEOTIDE SEQUENCE [LARGE SCALE GENOMIC DNA]</scope>
    <source>
        <strain evidence="3">S2904</strain>
    </source>
</reference>
<proteinExistence type="predicted"/>